<dbReference type="InterPro" id="IPR003423">
    <property type="entry name" value="OMP_efflux"/>
</dbReference>
<name>A0A9X1DGA9_9SPHN</name>
<dbReference type="NCBIfam" id="TIGR01845">
    <property type="entry name" value="outer_NodT"/>
    <property type="match status" value="1"/>
</dbReference>
<protein>
    <submittedName>
        <fullName evidence="3">Efflux transporter outer membrane subunit</fullName>
    </submittedName>
</protein>
<dbReference type="AlphaFoldDB" id="A0A9X1DGA9"/>
<comment type="caution">
    <text evidence="3">The sequence shown here is derived from an EMBL/GenBank/DDBJ whole genome shotgun (WGS) entry which is preliminary data.</text>
</comment>
<keyword evidence="4" id="KW-1185">Reference proteome</keyword>
<dbReference type="RefSeq" id="WP_214625714.1">
    <property type="nucleotide sequence ID" value="NZ_JAHGAW010000020.1"/>
</dbReference>
<keyword evidence="2" id="KW-0449">Lipoprotein</keyword>
<dbReference type="PANTHER" id="PTHR30203">
    <property type="entry name" value="OUTER MEMBRANE CATION EFFLUX PROTEIN"/>
    <property type="match status" value="1"/>
</dbReference>
<keyword evidence="2" id="KW-0812">Transmembrane</keyword>
<evidence type="ECO:0000313" key="3">
    <source>
        <dbReference type="EMBL" id="MBT2189455.1"/>
    </source>
</evidence>
<accession>A0A9X1DGA9</accession>
<dbReference type="EMBL" id="JAHGAW010000020">
    <property type="protein sequence ID" value="MBT2189455.1"/>
    <property type="molecule type" value="Genomic_DNA"/>
</dbReference>
<dbReference type="Pfam" id="PF02321">
    <property type="entry name" value="OEP"/>
    <property type="match status" value="2"/>
</dbReference>
<evidence type="ECO:0000313" key="4">
    <source>
        <dbReference type="Proteomes" id="UP001138757"/>
    </source>
</evidence>
<keyword evidence="2" id="KW-0472">Membrane</keyword>
<dbReference type="GO" id="GO:0005886">
    <property type="term" value="C:plasma membrane"/>
    <property type="evidence" value="ECO:0007669"/>
    <property type="project" value="UniProtKB-SubCell"/>
</dbReference>
<keyword evidence="2" id="KW-0732">Signal</keyword>
<dbReference type="Proteomes" id="UP001138757">
    <property type="component" value="Unassembled WGS sequence"/>
</dbReference>
<dbReference type="PANTHER" id="PTHR30203:SF33">
    <property type="entry name" value="BLR4455 PROTEIN"/>
    <property type="match status" value="1"/>
</dbReference>
<comment type="subcellular location">
    <subcellularLocation>
        <location evidence="2">Cell membrane</location>
        <topology evidence="2">Lipid-anchor</topology>
    </subcellularLocation>
</comment>
<keyword evidence="2" id="KW-1134">Transmembrane beta strand</keyword>
<feature type="chain" id="PRO_5041014960" evidence="2">
    <location>
        <begin position="26"/>
        <end position="462"/>
    </location>
</feature>
<comment type="similarity">
    <text evidence="1 2">Belongs to the outer membrane factor (OMF) (TC 1.B.17) family.</text>
</comment>
<dbReference type="Gene3D" id="2.20.200.10">
    <property type="entry name" value="Outer membrane efflux proteins (OEP)"/>
    <property type="match status" value="1"/>
</dbReference>
<keyword evidence="2" id="KW-0564">Palmitate</keyword>
<evidence type="ECO:0000256" key="2">
    <source>
        <dbReference type="RuleBase" id="RU362097"/>
    </source>
</evidence>
<dbReference type="GO" id="GO:0015562">
    <property type="term" value="F:efflux transmembrane transporter activity"/>
    <property type="evidence" value="ECO:0007669"/>
    <property type="project" value="InterPro"/>
</dbReference>
<dbReference type="InterPro" id="IPR010131">
    <property type="entry name" value="MdtP/NodT-like"/>
</dbReference>
<evidence type="ECO:0000256" key="1">
    <source>
        <dbReference type="ARBA" id="ARBA00007613"/>
    </source>
</evidence>
<organism evidence="3 4">
    <name type="scientific">Sphingobium nicotianae</name>
    <dbReference type="NCBI Taxonomy" id="2782607"/>
    <lineage>
        <taxon>Bacteria</taxon>
        <taxon>Pseudomonadati</taxon>
        <taxon>Pseudomonadota</taxon>
        <taxon>Alphaproteobacteria</taxon>
        <taxon>Sphingomonadales</taxon>
        <taxon>Sphingomonadaceae</taxon>
        <taxon>Sphingobium</taxon>
    </lineage>
</organism>
<gene>
    <name evidence="3" type="ORF">KK488_21085</name>
</gene>
<dbReference type="Gene3D" id="1.20.1600.10">
    <property type="entry name" value="Outer membrane efflux proteins (OEP)"/>
    <property type="match status" value="1"/>
</dbReference>
<dbReference type="SUPFAM" id="SSF56954">
    <property type="entry name" value="Outer membrane efflux proteins (OEP)"/>
    <property type="match status" value="1"/>
</dbReference>
<sequence length="462" mass="48541">MPRNRLTLLPLLLPLGACSMAPAYAPPQVAALPAYKEAPDGWTQAVPDDASDRGKWWAMFNDPVLDDLEARMEKASPDLAASVARLDAALAAARESRADLFPTASASGDVIRARASARRPGATVANTYTDVTVGGALAYEIDLWGRVRNAVRASKAEAQASASDLTNVRLSLQAALAGAYFQLRELDSQAALLRQTVDANSRALDLTTTRHDGGIASGLDVNRAQTVLSAARAQISDVARQRAITEHAIATLIGEVASSFSIAPVDGLAAAPAIAPQKPSTLLQRRPDIAAAERRMFAANARIGVARAAFFPTVSLGASGGWEATGGALFSTPASFWGLGPLSTVLDLFDGGRRAARVKMTRAQYDEMAADYRKTVLVAFRDVEDALAASTHLAIQSKDSDNAAAAAQRTLDLALTRYHDGASDYLEVVVAQTSSLDAQRAAIAVRAAQLQAAIDIVRALGG</sequence>
<feature type="signal peptide" evidence="2">
    <location>
        <begin position="1"/>
        <end position="25"/>
    </location>
</feature>
<proteinExistence type="inferred from homology"/>
<reference evidence="3" key="1">
    <citation type="submission" date="2021-05" db="EMBL/GenBank/DDBJ databases">
        <title>Genome of Sphingobium sp. strain.</title>
        <authorList>
            <person name="Fan R."/>
        </authorList>
    </citation>
    <scope>NUCLEOTIDE SEQUENCE</scope>
    <source>
        <strain evidence="3">H33</strain>
    </source>
</reference>